<comment type="caution">
    <text evidence="1">The sequence shown here is derived from an EMBL/GenBank/DDBJ whole genome shotgun (WGS) entry which is preliminary data.</text>
</comment>
<accession>A0A504Y5Z1</accession>
<proteinExistence type="predicted"/>
<name>A0A504Y5Z1_FASGI</name>
<gene>
    <name evidence="1" type="ORF">FGIG_01499</name>
</gene>
<organism evidence="1 2">
    <name type="scientific">Fasciola gigantica</name>
    <name type="common">Giant liver fluke</name>
    <dbReference type="NCBI Taxonomy" id="46835"/>
    <lineage>
        <taxon>Eukaryota</taxon>
        <taxon>Metazoa</taxon>
        <taxon>Spiralia</taxon>
        <taxon>Lophotrochozoa</taxon>
        <taxon>Platyhelminthes</taxon>
        <taxon>Trematoda</taxon>
        <taxon>Digenea</taxon>
        <taxon>Plagiorchiida</taxon>
        <taxon>Echinostomata</taxon>
        <taxon>Echinostomatoidea</taxon>
        <taxon>Fasciolidae</taxon>
        <taxon>Fasciola</taxon>
    </lineage>
</organism>
<evidence type="ECO:0000313" key="2">
    <source>
        <dbReference type="Proteomes" id="UP000316759"/>
    </source>
</evidence>
<evidence type="ECO:0000313" key="1">
    <source>
        <dbReference type="EMBL" id="TPP55986.1"/>
    </source>
</evidence>
<keyword evidence="2" id="KW-1185">Reference proteome</keyword>
<sequence length="296" mass="32336">MAYGNPRLPPDSVQPFCEKCHQLDGVCYRDKTSPRRAQEIKLVHETGKGFRGFRSRVLANYGVLVLIRTATVLSLRSEENRNLCDPVGGVSLFFYHPANVGQSCQSESGECKPVGSVCLARRSTTVIANQMNETANIGSVYGDYFTGKEDLAVVNGGDRVCQCSKWAVPVYQVRLGYFICPYSITSSILPVNSGFTVPKVTVHVPGCVSCIQHGGRCFQWTESHSRTKSESIGCICPNTHGSGSPSLLNQSPVNDTDNSDCSNGERQCLSGYLDRTTSDIFPTRLKESNCARKIGE</sequence>
<dbReference type="Proteomes" id="UP000316759">
    <property type="component" value="Unassembled WGS sequence"/>
</dbReference>
<dbReference type="EMBL" id="SUNJ01015148">
    <property type="protein sequence ID" value="TPP55986.1"/>
    <property type="molecule type" value="Genomic_DNA"/>
</dbReference>
<reference evidence="1 2" key="1">
    <citation type="submission" date="2019-04" db="EMBL/GenBank/DDBJ databases">
        <title>Annotation for the trematode Fasciola gigantica.</title>
        <authorList>
            <person name="Choi Y.-J."/>
        </authorList>
    </citation>
    <scope>NUCLEOTIDE SEQUENCE [LARGE SCALE GENOMIC DNA]</scope>
    <source>
        <strain evidence="1">Uganda_cow_1</strain>
    </source>
</reference>
<dbReference type="AlphaFoldDB" id="A0A504Y5Z1"/>
<protein>
    <submittedName>
        <fullName evidence="1">Uncharacterized protein</fullName>
    </submittedName>
</protein>